<dbReference type="RefSeq" id="XP_008711754.1">
    <property type="nucleotide sequence ID" value="XM_008713532.1"/>
</dbReference>
<dbReference type="GO" id="GO:0004609">
    <property type="term" value="F:phosphatidylserine decarboxylase activity"/>
    <property type="evidence" value="ECO:0007669"/>
    <property type="project" value="InterPro"/>
</dbReference>
<dbReference type="InterPro" id="IPR003817">
    <property type="entry name" value="PS_Dcarbxylase"/>
</dbReference>
<dbReference type="Pfam" id="PF02666">
    <property type="entry name" value="PS_Dcarbxylase"/>
    <property type="match status" value="1"/>
</dbReference>
<dbReference type="OrthoDB" id="5973539at2759"/>
<gene>
    <name evidence="3" type="ORF">HMPREF1541_01232</name>
</gene>
<keyword evidence="1" id="KW-0210">Decarboxylase</keyword>
<evidence type="ECO:0000256" key="2">
    <source>
        <dbReference type="ARBA" id="ARBA00023239"/>
    </source>
</evidence>
<name>W2SEC2_CYPE1</name>
<dbReference type="Proteomes" id="UP000030752">
    <property type="component" value="Unassembled WGS sequence"/>
</dbReference>
<dbReference type="HOGENOM" id="CLU_043148_1_1_1"/>
<sequence length="430" mass="47910">MASITFPPVPELPIHPYVQYLRSTLVKIDRLKDLEKAIRESIEKDQIVEFTEWGITDASRFFQYASYLLTSWIPSETQDGRFVYYVLTIFYYVFDKASIEDLQTPIAPTSIQGDMPIITPVSNWITGFAVRMGQWLDTPDSLTPASYQSFVHSPPYRVGPHGDYHIPDPADPRGGFKTFNELFCRRLRCDYPYTGVRPIAGPKDPNVVIFPADSTFDGAFPIDSNNTVEIKGLQWPISALLAGSEYADSFAGGTWAHAFLNTFDYHRQHAPVAGTVVEASNIEGLCYLQVIAKDDEHGHTRLKPHRGFRSPANKPRHNGDVVAQPDAPDEAGYEFIQTRGLIIIKTGRPEVGLVAVLPMGMAQVSSVKLAVRVNQELKKGEEISHFEFGGSDIVLVFEKKAGVDFSKMPLKEHHFMGEQLATFNPAAAGT</sequence>
<keyword evidence="4" id="KW-1185">Reference proteome</keyword>
<dbReference type="InParanoid" id="W2SEC2"/>
<accession>W2SEC2</accession>
<evidence type="ECO:0000313" key="3">
    <source>
        <dbReference type="EMBL" id="ETN47042.1"/>
    </source>
</evidence>
<protein>
    <recommendedName>
        <fullName evidence="5">Phosphatidylserine decarboxylase</fullName>
    </recommendedName>
</protein>
<evidence type="ECO:0008006" key="5">
    <source>
        <dbReference type="Google" id="ProtNLM"/>
    </source>
</evidence>
<dbReference type="GO" id="GO:0008654">
    <property type="term" value="P:phospholipid biosynthetic process"/>
    <property type="evidence" value="ECO:0007669"/>
    <property type="project" value="InterPro"/>
</dbReference>
<evidence type="ECO:0000313" key="4">
    <source>
        <dbReference type="Proteomes" id="UP000030752"/>
    </source>
</evidence>
<dbReference type="STRING" id="1220924.W2SEC2"/>
<dbReference type="PANTHER" id="PTHR10067">
    <property type="entry name" value="PHOSPHATIDYLSERINE DECARBOXYLASE"/>
    <property type="match status" value="1"/>
</dbReference>
<dbReference type="VEuPathDB" id="FungiDB:HMPREF1541_01232"/>
<dbReference type="GeneID" id="19968571"/>
<keyword evidence="2" id="KW-0456">Lyase</keyword>
<evidence type="ECO:0000256" key="1">
    <source>
        <dbReference type="ARBA" id="ARBA00022793"/>
    </source>
</evidence>
<proteinExistence type="predicted"/>
<dbReference type="EMBL" id="KB822711">
    <property type="protein sequence ID" value="ETN47042.1"/>
    <property type="molecule type" value="Genomic_DNA"/>
</dbReference>
<dbReference type="eggNOG" id="KOG2419">
    <property type="taxonomic scope" value="Eukaryota"/>
</dbReference>
<organism evidence="3 4">
    <name type="scientific">Cyphellophora europaea (strain CBS 101466)</name>
    <name type="common">Phialophora europaea</name>
    <dbReference type="NCBI Taxonomy" id="1220924"/>
    <lineage>
        <taxon>Eukaryota</taxon>
        <taxon>Fungi</taxon>
        <taxon>Dikarya</taxon>
        <taxon>Ascomycota</taxon>
        <taxon>Pezizomycotina</taxon>
        <taxon>Eurotiomycetes</taxon>
        <taxon>Chaetothyriomycetidae</taxon>
        <taxon>Chaetothyriales</taxon>
        <taxon>Cyphellophoraceae</taxon>
        <taxon>Cyphellophora</taxon>
    </lineage>
</organism>
<dbReference type="PANTHER" id="PTHR10067:SF13">
    <property type="entry name" value="PHOSPHATIDYLSERINE DECARBOXYLASE"/>
    <property type="match status" value="1"/>
</dbReference>
<dbReference type="AlphaFoldDB" id="W2SEC2"/>
<reference evidence="3 4" key="1">
    <citation type="submission" date="2013-03" db="EMBL/GenBank/DDBJ databases">
        <title>The Genome Sequence of Phialophora europaea CBS 101466.</title>
        <authorList>
            <consortium name="The Broad Institute Genomics Platform"/>
            <person name="Cuomo C."/>
            <person name="de Hoog S."/>
            <person name="Gorbushina A."/>
            <person name="Walker B."/>
            <person name="Young S.K."/>
            <person name="Zeng Q."/>
            <person name="Gargeya S."/>
            <person name="Fitzgerald M."/>
            <person name="Haas B."/>
            <person name="Abouelleil A."/>
            <person name="Allen A.W."/>
            <person name="Alvarado L."/>
            <person name="Arachchi H.M."/>
            <person name="Berlin A.M."/>
            <person name="Chapman S.B."/>
            <person name="Gainer-Dewar J."/>
            <person name="Goldberg J."/>
            <person name="Griggs A."/>
            <person name="Gujja S."/>
            <person name="Hansen M."/>
            <person name="Howarth C."/>
            <person name="Imamovic A."/>
            <person name="Ireland A."/>
            <person name="Larimer J."/>
            <person name="McCowan C."/>
            <person name="Murphy C."/>
            <person name="Pearson M."/>
            <person name="Poon T.W."/>
            <person name="Priest M."/>
            <person name="Roberts A."/>
            <person name="Saif S."/>
            <person name="Shea T."/>
            <person name="Sisk P."/>
            <person name="Sykes S."/>
            <person name="Wortman J."/>
            <person name="Nusbaum C."/>
            <person name="Birren B."/>
        </authorList>
    </citation>
    <scope>NUCLEOTIDE SEQUENCE [LARGE SCALE GENOMIC DNA]</scope>
    <source>
        <strain evidence="3 4">CBS 101466</strain>
    </source>
</reference>